<keyword evidence="9" id="KW-0408">Iron</keyword>
<dbReference type="InterPro" id="IPR011577">
    <property type="entry name" value="Cyt_b561_bac/Ni-Hgenase"/>
</dbReference>
<dbReference type="InterPro" id="IPR036280">
    <property type="entry name" value="Multihaem_cyt_sf"/>
</dbReference>
<dbReference type="Gene3D" id="1.10.780.10">
    <property type="entry name" value="Hydroxylamine Oxidoreductase, Chain A, domain 1"/>
    <property type="match status" value="2"/>
</dbReference>
<feature type="transmembrane region" description="Helical" evidence="11">
    <location>
        <begin position="359"/>
        <end position="378"/>
    </location>
</feature>
<dbReference type="SUPFAM" id="SSF48695">
    <property type="entry name" value="Multiheme cytochromes"/>
    <property type="match status" value="1"/>
</dbReference>
<dbReference type="OrthoDB" id="9814800at2"/>
<keyword evidence="5 11" id="KW-0812">Transmembrane</keyword>
<dbReference type="GO" id="GO:0022904">
    <property type="term" value="P:respiratory electron transport chain"/>
    <property type="evidence" value="ECO:0007669"/>
    <property type="project" value="InterPro"/>
</dbReference>
<evidence type="ECO:0000256" key="3">
    <source>
        <dbReference type="ARBA" id="ARBA00022475"/>
    </source>
</evidence>
<evidence type="ECO:0000256" key="10">
    <source>
        <dbReference type="ARBA" id="ARBA00023136"/>
    </source>
</evidence>
<dbReference type="KEGG" id="sus:Acid_0431"/>
<evidence type="ECO:0000256" key="4">
    <source>
        <dbReference type="ARBA" id="ARBA00022617"/>
    </source>
</evidence>
<feature type="transmembrane region" description="Helical" evidence="11">
    <location>
        <begin position="398"/>
        <end position="420"/>
    </location>
</feature>
<reference evidence="13" key="1">
    <citation type="submission" date="2006-10" db="EMBL/GenBank/DDBJ databases">
        <title>Complete sequence of Solibacter usitatus Ellin6076.</title>
        <authorList>
            <consortium name="US DOE Joint Genome Institute"/>
            <person name="Copeland A."/>
            <person name="Lucas S."/>
            <person name="Lapidus A."/>
            <person name="Barry K."/>
            <person name="Detter J.C."/>
            <person name="Glavina del Rio T."/>
            <person name="Hammon N."/>
            <person name="Israni S."/>
            <person name="Dalin E."/>
            <person name="Tice H."/>
            <person name="Pitluck S."/>
            <person name="Thompson L.S."/>
            <person name="Brettin T."/>
            <person name="Bruce D."/>
            <person name="Han C."/>
            <person name="Tapia R."/>
            <person name="Gilna P."/>
            <person name="Schmutz J."/>
            <person name="Larimer F."/>
            <person name="Land M."/>
            <person name="Hauser L."/>
            <person name="Kyrpides N."/>
            <person name="Mikhailova N."/>
            <person name="Janssen P.H."/>
            <person name="Kuske C.R."/>
            <person name="Richardson P."/>
        </authorList>
    </citation>
    <scope>NUCLEOTIDE SEQUENCE</scope>
    <source>
        <strain evidence="13">Ellin6076</strain>
    </source>
</reference>
<keyword evidence="7" id="KW-0249">Electron transport</keyword>
<evidence type="ECO:0000256" key="11">
    <source>
        <dbReference type="SAM" id="Phobius"/>
    </source>
</evidence>
<dbReference type="InterPro" id="IPR051542">
    <property type="entry name" value="Hydrogenase_cytochrome"/>
</dbReference>
<dbReference type="PANTHER" id="PTHR30485">
    <property type="entry name" value="NI/FE-HYDROGENASE 1 B-TYPE CYTOCHROME SUBUNIT"/>
    <property type="match status" value="1"/>
</dbReference>
<feature type="transmembrane region" description="Helical" evidence="11">
    <location>
        <begin position="508"/>
        <end position="528"/>
    </location>
</feature>
<evidence type="ECO:0000256" key="8">
    <source>
        <dbReference type="ARBA" id="ARBA00022989"/>
    </source>
</evidence>
<feature type="transmembrane region" description="Helical" evidence="11">
    <location>
        <begin position="295"/>
        <end position="313"/>
    </location>
</feature>
<feature type="domain" description="Cytochrome b561 bacterial/Ni-hydrogenase" evidence="12">
    <location>
        <begin position="352"/>
        <end position="530"/>
    </location>
</feature>
<keyword evidence="8 11" id="KW-1133">Transmembrane helix</keyword>
<dbReference type="Gene3D" id="1.10.3820.10">
    <property type="entry name" value="Di-heme elbow motif domain"/>
    <property type="match status" value="1"/>
</dbReference>
<dbReference type="HOGENOM" id="CLU_021306_0_0_0"/>
<dbReference type="AlphaFoldDB" id="Q02BX5"/>
<dbReference type="eggNOG" id="COG0484">
    <property type="taxonomic scope" value="Bacteria"/>
</dbReference>
<evidence type="ECO:0000259" key="12">
    <source>
        <dbReference type="Pfam" id="PF01292"/>
    </source>
</evidence>
<comment type="subcellular location">
    <subcellularLocation>
        <location evidence="1">Cell membrane</location>
        <topology evidence="1">Multi-pass membrane protein</topology>
    </subcellularLocation>
</comment>
<dbReference type="eggNOG" id="COG2864">
    <property type="taxonomic scope" value="Bacteria"/>
</dbReference>
<dbReference type="InterPro" id="IPR016174">
    <property type="entry name" value="Di-haem_cyt_TM"/>
</dbReference>
<keyword evidence="3" id="KW-1003">Cell membrane</keyword>
<accession>Q02BX5</accession>
<dbReference type="InterPro" id="IPR038266">
    <property type="entry name" value="NapC/NirT_cytc_sf"/>
</dbReference>
<keyword evidence="6" id="KW-0479">Metal-binding</keyword>
<dbReference type="PANTHER" id="PTHR30485:SF1">
    <property type="entry name" value="CYTOCHROME YDHU-RELATED"/>
    <property type="match status" value="1"/>
</dbReference>
<evidence type="ECO:0000256" key="7">
    <source>
        <dbReference type="ARBA" id="ARBA00022982"/>
    </source>
</evidence>
<protein>
    <submittedName>
        <fullName evidence="13">Cytochrome b subunit of formate dehydrogenase-like protein</fullName>
    </submittedName>
</protein>
<evidence type="ECO:0000256" key="2">
    <source>
        <dbReference type="ARBA" id="ARBA00022448"/>
    </source>
</evidence>
<dbReference type="Pfam" id="PF01292">
    <property type="entry name" value="Ni_hydr_CYTB"/>
    <property type="match status" value="1"/>
</dbReference>
<evidence type="ECO:0000256" key="1">
    <source>
        <dbReference type="ARBA" id="ARBA00004651"/>
    </source>
</evidence>
<dbReference type="SUPFAM" id="SSF81342">
    <property type="entry name" value="Transmembrane di-heme cytochromes"/>
    <property type="match status" value="1"/>
</dbReference>
<dbReference type="GO" id="GO:0046872">
    <property type="term" value="F:metal ion binding"/>
    <property type="evidence" value="ECO:0007669"/>
    <property type="project" value="UniProtKB-KW"/>
</dbReference>
<evidence type="ECO:0000313" key="13">
    <source>
        <dbReference type="EMBL" id="ABJ81441.1"/>
    </source>
</evidence>
<dbReference type="GO" id="GO:0005886">
    <property type="term" value="C:plasma membrane"/>
    <property type="evidence" value="ECO:0007669"/>
    <property type="project" value="UniProtKB-SubCell"/>
</dbReference>
<gene>
    <name evidence="13" type="ordered locus">Acid_0431</name>
</gene>
<evidence type="ECO:0000256" key="9">
    <source>
        <dbReference type="ARBA" id="ARBA00023004"/>
    </source>
</evidence>
<dbReference type="GO" id="GO:0020037">
    <property type="term" value="F:heme binding"/>
    <property type="evidence" value="ECO:0007669"/>
    <property type="project" value="TreeGrafter"/>
</dbReference>
<dbReference type="GO" id="GO:0009055">
    <property type="term" value="F:electron transfer activity"/>
    <property type="evidence" value="ECO:0007669"/>
    <property type="project" value="InterPro"/>
</dbReference>
<feature type="transmembrane region" description="Helical" evidence="11">
    <location>
        <begin position="469"/>
        <end position="488"/>
    </location>
</feature>
<sequence length="564" mass="61511" precursor="true">MTNRAYSSFGLSLGSLLLGLFAGISGTPLYAAGTEAPPRCTSCHDQGQKLEKSAHSSLTCDTCHESHDKVPHPANIPKPACVTCHADQAGDYEKGVHGQARKGGNEGAPDCALCHGSAHELLAPKSQAFRTAVPDTCGMCHTDVVTQFRASVHGQALARGITQAPLCTDCHGEHKILKHTNTESSVNNAHIRDTCGSCHGNVRLTKKFGMPSDRLVSFDSSFHGLAAKSGSQTVANCASCHGVHNILPPGDANSMVNAKNLPKTCGQCHPGAGTRFAISQIHVAEGTTEPDALKWVRQFYLLIIPVTIGLMLLHQGGDWIRKLVRLRFQQRVRAARAISPGGSHGHDVRMLPFERVQHAVLALSFLTLVWTGFALKYPDQWWARPLLLMEGRYSMRSLIHRVAAAVFIGVSVTHLISLIVNRKLREHWKEMLPNMNDPREALSNFAYNLGLGDKPPGRSAHSYIEKAEYWAVVWGAIVMIASGTLLWANNLAMKLLPKAWLDISTSVHFYEALLATLAIVVWHFYSIIFDPDVYPLNTAFLTGKSVKKQESTESEKPQAHVAGD</sequence>
<evidence type="ECO:0000256" key="6">
    <source>
        <dbReference type="ARBA" id="ARBA00022723"/>
    </source>
</evidence>
<dbReference type="InParanoid" id="Q02BX5"/>
<keyword evidence="2" id="KW-0813">Transport</keyword>
<dbReference type="STRING" id="234267.Acid_0431"/>
<evidence type="ECO:0000256" key="5">
    <source>
        <dbReference type="ARBA" id="ARBA00022692"/>
    </source>
</evidence>
<proteinExistence type="predicted"/>
<keyword evidence="4" id="KW-0349">Heme</keyword>
<dbReference type="Gene3D" id="1.20.950.20">
    <property type="entry name" value="Transmembrane di-heme cytochromes, Chain C"/>
    <property type="match status" value="1"/>
</dbReference>
<name>Q02BX5_SOLUE</name>
<keyword evidence="10 11" id="KW-0472">Membrane</keyword>
<organism evidence="13">
    <name type="scientific">Solibacter usitatus (strain Ellin6076)</name>
    <dbReference type="NCBI Taxonomy" id="234267"/>
    <lineage>
        <taxon>Bacteria</taxon>
        <taxon>Pseudomonadati</taxon>
        <taxon>Acidobacteriota</taxon>
        <taxon>Terriglobia</taxon>
        <taxon>Bryobacterales</taxon>
        <taxon>Solibacteraceae</taxon>
        <taxon>Candidatus Solibacter</taxon>
    </lineage>
</organism>
<dbReference type="EMBL" id="CP000473">
    <property type="protein sequence ID" value="ABJ81441.1"/>
    <property type="molecule type" value="Genomic_DNA"/>
</dbReference>